<feature type="compositionally biased region" description="Low complexity" evidence="1">
    <location>
        <begin position="80"/>
        <end position="95"/>
    </location>
</feature>
<evidence type="ECO:0000256" key="2">
    <source>
        <dbReference type="SAM" id="SignalP"/>
    </source>
</evidence>
<accession>A0A3R7FBE2</accession>
<organism evidence="3 4">
    <name type="scientific">Streptomyces xinghaiensis</name>
    <dbReference type="NCBI Taxonomy" id="1038928"/>
    <lineage>
        <taxon>Bacteria</taxon>
        <taxon>Bacillati</taxon>
        <taxon>Actinomycetota</taxon>
        <taxon>Actinomycetes</taxon>
        <taxon>Kitasatosporales</taxon>
        <taxon>Streptomycetaceae</taxon>
        <taxon>Streptomyces</taxon>
    </lineage>
</organism>
<dbReference type="EMBL" id="JNAD02000008">
    <property type="protein sequence ID" value="RKM94362.1"/>
    <property type="molecule type" value="Genomic_DNA"/>
</dbReference>
<reference evidence="3 4" key="1">
    <citation type="journal article" date="2014" name="Genome Announc.">
        <title>Draft Genome Sequence of Streptomyces fradiae ATCC 19609, a Strain Highly Sensitive to Antibiotics.</title>
        <authorList>
            <person name="Bekker O.B."/>
            <person name="Klimina K.M."/>
            <person name="Vatlin A.A."/>
            <person name="Zakharevich N.V."/>
            <person name="Kasianov A.S."/>
            <person name="Danilenko V.N."/>
        </authorList>
    </citation>
    <scope>NUCLEOTIDE SEQUENCE [LARGE SCALE GENOMIC DNA]</scope>
    <source>
        <strain evidence="3 4">ATCC 19609</strain>
    </source>
</reference>
<dbReference type="Proteomes" id="UP000028058">
    <property type="component" value="Unassembled WGS sequence"/>
</dbReference>
<gene>
    <name evidence="3" type="ORF">SFRA_017880</name>
</gene>
<dbReference type="AlphaFoldDB" id="A0A3R7FBE2"/>
<comment type="caution">
    <text evidence="3">The sequence shown here is derived from an EMBL/GenBank/DDBJ whole genome shotgun (WGS) entry which is preliminary data.</text>
</comment>
<feature type="compositionally biased region" description="Basic and acidic residues" evidence="1">
    <location>
        <begin position="66"/>
        <end position="76"/>
    </location>
</feature>
<evidence type="ECO:0000313" key="4">
    <source>
        <dbReference type="Proteomes" id="UP000028058"/>
    </source>
</evidence>
<feature type="compositionally biased region" description="Polar residues" evidence="1">
    <location>
        <begin position="236"/>
        <end position="245"/>
    </location>
</feature>
<sequence length="279" mass="27690">MRVSGRRAVLVLALGTAVSTGGGAQAQDLGTPVRSGPFTTAQSGEHNLDCGNSHDLVDANITGTTSRRERCAEREGIGSGTAAPATALGGTAPGPQFTTAQTGRQNLNCGNSADVVTVNVLATVEEEIVCESRDHRPGGPGESAAADRGPSPEGAGTAAPATALGGTALGPQFTTAQTGRQNLNCGNSADVVTVNVLSRVRKRTTCLAEERAPATGAPGHGPGTATAESGTALGPGTTTAQTGEQNVHCGASSDLVGVPLGRSERDTTCRADRAVGSPG</sequence>
<feature type="chain" id="PRO_5043188175" description="Secreted protein" evidence="2">
    <location>
        <begin position="27"/>
        <end position="279"/>
    </location>
</feature>
<name>A0A3R7FBE2_9ACTN</name>
<feature type="signal peptide" evidence="2">
    <location>
        <begin position="1"/>
        <end position="26"/>
    </location>
</feature>
<evidence type="ECO:0000313" key="3">
    <source>
        <dbReference type="EMBL" id="RKM94362.1"/>
    </source>
</evidence>
<feature type="compositionally biased region" description="Low complexity" evidence="1">
    <location>
        <begin position="154"/>
        <end position="171"/>
    </location>
</feature>
<keyword evidence="2" id="KW-0732">Signal</keyword>
<feature type="region of interest" description="Disordered" evidence="1">
    <location>
        <begin position="64"/>
        <end position="98"/>
    </location>
</feature>
<protein>
    <recommendedName>
        <fullName evidence="5">Secreted protein</fullName>
    </recommendedName>
</protein>
<evidence type="ECO:0000256" key="1">
    <source>
        <dbReference type="SAM" id="MobiDB-lite"/>
    </source>
</evidence>
<feature type="region of interest" description="Disordered" evidence="1">
    <location>
        <begin position="209"/>
        <end position="279"/>
    </location>
</feature>
<feature type="compositionally biased region" description="Basic and acidic residues" evidence="1">
    <location>
        <begin position="262"/>
        <end position="273"/>
    </location>
</feature>
<evidence type="ECO:0008006" key="5">
    <source>
        <dbReference type="Google" id="ProtNLM"/>
    </source>
</evidence>
<keyword evidence="4" id="KW-1185">Reference proteome</keyword>
<feature type="compositionally biased region" description="Low complexity" evidence="1">
    <location>
        <begin position="213"/>
        <end position="227"/>
    </location>
</feature>
<feature type="region of interest" description="Disordered" evidence="1">
    <location>
        <begin position="131"/>
        <end position="171"/>
    </location>
</feature>
<proteinExistence type="predicted"/>